<accession>A0ABU5IWP3</accession>
<dbReference type="Proteomes" id="UP001290455">
    <property type="component" value="Unassembled WGS sequence"/>
</dbReference>
<evidence type="ECO:0000313" key="6">
    <source>
        <dbReference type="Proteomes" id="UP001290455"/>
    </source>
</evidence>
<organism evidence="5 6">
    <name type="scientific">Robertmurraya mangrovi</name>
    <dbReference type="NCBI Taxonomy" id="3098077"/>
    <lineage>
        <taxon>Bacteria</taxon>
        <taxon>Bacillati</taxon>
        <taxon>Bacillota</taxon>
        <taxon>Bacilli</taxon>
        <taxon>Bacillales</taxon>
        <taxon>Bacillaceae</taxon>
        <taxon>Robertmurraya</taxon>
    </lineage>
</organism>
<gene>
    <name evidence="5" type="ORF">SM124_07485</name>
</gene>
<proteinExistence type="inferred from homology"/>
<dbReference type="Pfam" id="PF01981">
    <property type="entry name" value="PTH2"/>
    <property type="match status" value="1"/>
</dbReference>
<evidence type="ECO:0000256" key="2">
    <source>
        <dbReference type="ARBA" id="ARBA00022801"/>
    </source>
</evidence>
<dbReference type="EC" id="3.1.1.29" evidence="1"/>
<dbReference type="SUPFAM" id="SSF102462">
    <property type="entry name" value="Peptidyl-tRNA hydrolase II"/>
    <property type="match status" value="1"/>
</dbReference>
<evidence type="ECO:0000256" key="1">
    <source>
        <dbReference type="ARBA" id="ARBA00013260"/>
    </source>
</evidence>
<comment type="similarity">
    <text evidence="3">Belongs to the PTH2 family.</text>
</comment>
<sequence length="119" mass="13382">MDNEIVQYFIVNKDVKMSSGKVAAQVAHAATISTINMVSSQNSKFPDYFNDFVKWYQSGMKKVILKGSEEELKKLEESGFYCIRDAGHTEIEKGTLTVVALPPMPKLVCKRFVGHLSVY</sequence>
<dbReference type="GO" id="GO:0004045">
    <property type="term" value="F:peptidyl-tRNA hydrolase activity"/>
    <property type="evidence" value="ECO:0007669"/>
    <property type="project" value="UniProtKB-EC"/>
</dbReference>
<evidence type="ECO:0000313" key="5">
    <source>
        <dbReference type="EMBL" id="MDZ5471588.1"/>
    </source>
</evidence>
<dbReference type="Gene3D" id="3.40.1490.10">
    <property type="entry name" value="Bit1"/>
    <property type="match status" value="1"/>
</dbReference>
<protein>
    <recommendedName>
        <fullName evidence="1">peptidyl-tRNA hydrolase</fullName>
        <ecNumber evidence="1">3.1.1.29</ecNumber>
    </recommendedName>
</protein>
<evidence type="ECO:0000256" key="3">
    <source>
        <dbReference type="ARBA" id="ARBA00038050"/>
    </source>
</evidence>
<keyword evidence="6" id="KW-1185">Reference proteome</keyword>
<comment type="catalytic activity">
    <reaction evidence="4">
        <text>an N-acyl-L-alpha-aminoacyl-tRNA + H2O = an N-acyl-L-amino acid + a tRNA + H(+)</text>
        <dbReference type="Rhea" id="RHEA:54448"/>
        <dbReference type="Rhea" id="RHEA-COMP:10123"/>
        <dbReference type="Rhea" id="RHEA-COMP:13883"/>
        <dbReference type="ChEBI" id="CHEBI:15377"/>
        <dbReference type="ChEBI" id="CHEBI:15378"/>
        <dbReference type="ChEBI" id="CHEBI:59874"/>
        <dbReference type="ChEBI" id="CHEBI:78442"/>
        <dbReference type="ChEBI" id="CHEBI:138191"/>
        <dbReference type="EC" id="3.1.1.29"/>
    </reaction>
</comment>
<dbReference type="InterPro" id="IPR002833">
    <property type="entry name" value="PTH2"/>
</dbReference>
<name>A0ABU5IWP3_9BACI</name>
<evidence type="ECO:0000256" key="4">
    <source>
        <dbReference type="ARBA" id="ARBA00048707"/>
    </source>
</evidence>
<dbReference type="PANTHER" id="PTHR12649">
    <property type="entry name" value="PEPTIDYL-TRNA HYDROLASE 2"/>
    <property type="match status" value="1"/>
</dbReference>
<comment type="caution">
    <text evidence="5">The sequence shown here is derived from an EMBL/GenBank/DDBJ whole genome shotgun (WGS) entry which is preliminary data.</text>
</comment>
<dbReference type="InterPro" id="IPR023476">
    <property type="entry name" value="Pep_tRNA_hydro_II_dom_sf"/>
</dbReference>
<dbReference type="EMBL" id="JAXOFX010000003">
    <property type="protein sequence ID" value="MDZ5471588.1"/>
    <property type="molecule type" value="Genomic_DNA"/>
</dbReference>
<dbReference type="PANTHER" id="PTHR12649:SF11">
    <property type="entry name" value="PEPTIDYL-TRNA HYDROLASE 2, MITOCHONDRIAL"/>
    <property type="match status" value="1"/>
</dbReference>
<dbReference type="RefSeq" id="WP_322445877.1">
    <property type="nucleotide sequence ID" value="NZ_JAXOFX010000003.1"/>
</dbReference>
<keyword evidence="2 5" id="KW-0378">Hydrolase</keyword>
<reference evidence="5 6" key="1">
    <citation type="submission" date="2023-11" db="EMBL/GenBank/DDBJ databases">
        <title>Bacillus jintuensis, isolated from a mudflat on the Beibu Gulf coast.</title>
        <authorList>
            <person name="Li M."/>
        </authorList>
    </citation>
    <scope>NUCLEOTIDE SEQUENCE [LARGE SCALE GENOMIC DNA]</scope>
    <source>
        <strain evidence="5 6">31A1R</strain>
    </source>
</reference>